<feature type="region of interest" description="Disordered" evidence="1">
    <location>
        <begin position="54"/>
        <end position="87"/>
    </location>
</feature>
<comment type="caution">
    <text evidence="2">The sequence shown here is derived from an EMBL/GenBank/DDBJ whole genome shotgun (WGS) entry which is preliminary data.</text>
</comment>
<dbReference type="AlphaFoldDB" id="A0A9P7R738"/>
<name>A0A9P7R738_9PEZI</name>
<evidence type="ECO:0000256" key="1">
    <source>
        <dbReference type="SAM" id="MobiDB-lite"/>
    </source>
</evidence>
<sequence>MLKTAALQLGFPSVILCQDRWTVTGGAITCVSCDGSARSFPSVSLVQPSNTLSIAHRSRPERRVGYSDSRRQQTCGQTFESGRERQR</sequence>
<gene>
    <name evidence="2" type="ORF">JMJ77_012877</name>
</gene>
<organism evidence="2 3">
    <name type="scientific">Colletotrichum scovillei</name>
    <dbReference type="NCBI Taxonomy" id="1209932"/>
    <lineage>
        <taxon>Eukaryota</taxon>
        <taxon>Fungi</taxon>
        <taxon>Dikarya</taxon>
        <taxon>Ascomycota</taxon>
        <taxon>Pezizomycotina</taxon>
        <taxon>Sordariomycetes</taxon>
        <taxon>Hypocreomycetidae</taxon>
        <taxon>Glomerellales</taxon>
        <taxon>Glomerellaceae</taxon>
        <taxon>Colletotrichum</taxon>
        <taxon>Colletotrichum acutatum species complex</taxon>
    </lineage>
</organism>
<proteinExistence type="predicted"/>
<feature type="compositionally biased region" description="Basic and acidic residues" evidence="1">
    <location>
        <begin position="61"/>
        <end position="71"/>
    </location>
</feature>
<evidence type="ECO:0000313" key="3">
    <source>
        <dbReference type="Proteomes" id="UP000699042"/>
    </source>
</evidence>
<evidence type="ECO:0000313" key="2">
    <source>
        <dbReference type="EMBL" id="KAG7050124.1"/>
    </source>
</evidence>
<protein>
    <submittedName>
        <fullName evidence="2">Uncharacterized protein</fullName>
    </submittedName>
</protein>
<dbReference type="EMBL" id="JAESDN010000005">
    <property type="protein sequence ID" value="KAG7050124.1"/>
    <property type="molecule type" value="Genomic_DNA"/>
</dbReference>
<dbReference type="Proteomes" id="UP000699042">
    <property type="component" value="Unassembled WGS sequence"/>
</dbReference>
<accession>A0A9P7R738</accession>
<keyword evidence="3" id="KW-1185">Reference proteome</keyword>
<reference evidence="2" key="1">
    <citation type="submission" date="2021-05" db="EMBL/GenBank/DDBJ databases">
        <title>Comparative genomics of three Colletotrichum scovillei strains and genetic complementation revealed genes involved fungal growth and virulence on chili pepper.</title>
        <authorList>
            <person name="Hsieh D.-K."/>
            <person name="Chuang S.-C."/>
            <person name="Chen C.-Y."/>
            <person name="Chao Y.-T."/>
            <person name="Lu M.-Y.J."/>
            <person name="Lee M.-H."/>
            <person name="Shih M.-C."/>
        </authorList>
    </citation>
    <scope>NUCLEOTIDE SEQUENCE</scope>
    <source>
        <strain evidence="2">Coll-153</strain>
    </source>
</reference>